<protein>
    <recommendedName>
        <fullName evidence="5">Short-chain dehydrogenase</fullName>
    </recommendedName>
</protein>
<evidence type="ECO:0008006" key="5">
    <source>
        <dbReference type="Google" id="ProtNLM"/>
    </source>
</evidence>
<comment type="similarity">
    <text evidence="1">Belongs to the short-chain dehydrogenases/reductases (SDR) family.</text>
</comment>
<proteinExistence type="inferred from homology"/>
<dbReference type="PRINTS" id="PR00081">
    <property type="entry name" value="GDHRDH"/>
</dbReference>
<evidence type="ECO:0000256" key="2">
    <source>
        <dbReference type="ARBA" id="ARBA00023002"/>
    </source>
</evidence>
<gene>
    <name evidence="3" type="ORF">SAMN05421762_0662</name>
</gene>
<dbReference type="Gene3D" id="3.40.50.720">
    <property type="entry name" value="NAD(P)-binding Rossmann-like Domain"/>
    <property type="match status" value="1"/>
</dbReference>
<evidence type="ECO:0000313" key="3">
    <source>
        <dbReference type="EMBL" id="SFC35570.1"/>
    </source>
</evidence>
<dbReference type="InterPro" id="IPR036291">
    <property type="entry name" value="NAD(P)-bd_dom_sf"/>
</dbReference>
<organism evidence="3 4">
    <name type="scientific">Pseudooceanicola nitratireducens</name>
    <dbReference type="NCBI Taxonomy" id="517719"/>
    <lineage>
        <taxon>Bacteria</taxon>
        <taxon>Pseudomonadati</taxon>
        <taxon>Pseudomonadota</taxon>
        <taxon>Alphaproteobacteria</taxon>
        <taxon>Rhodobacterales</taxon>
        <taxon>Paracoccaceae</taxon>
        <taxon>Pseudooceanicola</taxon>
    </lineage>
</organism>
<sequence length="242" mass="25739">MNRRVTILGARSDIAMACAHAFAAAGDDLTLCARQSETLAEAAQDLELRHGGSVTLRELDVLDVDPQAFADDGDLPDVVICAVGVLGDQLLDQDNAAAIRSVLRANFEAPAALLSAYATAMEDRGSGVIVGISSVAGDRGRATNYVYGSAKAGFTAFLSGMRNRLAKTGVHVITVKPGFVDTRMTEDMDLPGALTAQPAEVGAAVLKAVERRQDVIYVRGVWRLIMGLIRLIPERIFKKLSL</sequence>
<keyword evidence="4" id="KW-1185">Reference proteome</keyword>
<dbReference type="Proteomes" id="UP000231644">
    <property type="component" value="Unassembled WGS sequence"/>
</dbReference>
<dbReference type="Pfam" id="PF00106">
    <property type="entry name" value="adh_short"/>
    <property type="match status" value="1"/>
</dbReference>
<dbReference type="PANTHER" id="PTHR44196:SF1">
    <property type="entry name" value="DEHYDROGENASE_REDUCTASE SDR FAMILY MEMBER 7B"/>
    <property type="match status" value="1"/>
</dbReference>
<dbReference type="OrthoDB" id="335726at2"/>
<accession>A0A1I1IQQ6</accession>
<reference evidence="3 4" key="1">
    <citation type="submission" date="2016-10" db="EMBL/GenBank/DDBJ databases">
        <authorList>
            <person name="de Groot N.N."/>
        </authorList>
    </citation>
    <scope>NUCLEOTIDE SEQUENCE [LARGE SCALE GENOMIC DNA]</scope>
    <source>
        <strain evidence="3 4">DSM 29619</strain>
    </source>
</reference>
<dbReference type="GO" id="GO:0016491">
    <property type="term" value="F:oxidoreductase activity"/>
    <property type="evidence" value="ECO:0007669"/>
    <property type="project" value="UniProtKB-KW"/>
</dbReference>
<dbReference type="GO" id="GO:0016020">
    <property type="term" value="C:membrane"/>
    <property type="evidence" value="ECO:0007669"/>
    <property type="project" value="TreeGrafter"/>
</dbReference>
<evidence type="ECO:0000313" key="4">
    <source>
        <dbReference type="Proteomes" id="UP000231644"/>
    </source>
</evidence>
<dbReference type="STRING" id="517719.SAMN05421762_0662"/>
<evidence type="ECO:0000256" key="1">
    <source>
        <dbReference type="ARBA" id="ARBA00006484"/>
    </source>
</evidence>
<dbReference type="InterPro" id="IPR002347">
    <property type="entry name" value="SDR_fam"/>
</dbReference>
<dbReference type="RefSeq" id="WP_093450356.1">
    <property type="nucleotide sequence ID" value="NZ_FNZG01000002.1"/>
</dbReference>
<dbReference type="PANTHER" id="PTHR44196">
    <property type="entry name" value="DEHYDROGENASE/REDUCTASE SDR FAMILY MEMBER 7B"/>
    <property type="match status" value="1"/>
</dbReference>
<dbReference type="SUPFAM" id="SSF51735">
    <property type="entry name" value="NAD(P)-binding Rossmann-fold domains"/>
    <property type="match status" value="1"/>
</dbReference>
<dbReference type="NCBIfam" id="NF005489">
    <property type="entry name" value="PRK07102.1"/>
    <property type="match status" value="1"/>
</dbReference>
<keyword evidence="2" id="KW-0560">Oxidoreductase</keyword>
<dbReference type="AlphaFoldDB" id="A0A1I1IQQ6"/>
<dbReference type="EMBL" id="FOLX01000001">
    <property type="protein sequence ID" value="SFC35570.1"/>
    <property type="molecule type" value="Genomic_DNA"/>
</dbReference>
<name>A0A1I1IQQ6_9RHOB</name>